<organism evidence="2 3">
    <name type="scientific">Marasmius tenuissimus</name>
    <dbReference type="NCBI Taxonomy" id="585030"/>
    <lineage>
        <taxon>Eukaryota</taxon>
        <taxon>Fungi</taxon>
        <taxon>Dikarya</taxon>
        <taxon>Basidiomycota</taxon>
        <taxon>Agaricomycotina</taxon>
        <taxon>Agaricomycetes</taxon>
        <taxon>Agaricomycetidae</taxon>
        <taxon>Agaricales</taxon>
        <taxon>Marasmiineae</taxon>
        <taxon>Marasmiaceae</taxon>
        <taxon>Marasmius</taxon>
    </lineage>
</organism>
<evidence type="ECO:0000256" key="1">
    <source>
        <dbReference type="SAM" id="MobiDB-lite"/>
    </source>
</evidence>
<proteinExistence type="predicted"/>
<evidence type="ECO:0000313" key="3">
    <source>
        <dbReference type="Proteomes" id="UP001437256"/>
    </source>
</evidence>
<reference evidence="2 3" key="1">
    <citation type="submission" date="2024-05" db="EMBL/GenBank/DDBJ databases">
        <title>A draft genome resource for the thread blight pathogen Marasmius tenuissimus strain MS-2.</title>
        <authorList>
            <person name="Yulfo-Soto G.E."/>
            <person name="Baruah I.K."/>
            <person name="Amoako-Attah I."/>
            <person name="Bukari Y."/>
            <person name="Meinhardt L.W."/>
            <person name="Bailey B.A."/>
            <person name="Cohen S.P."/>
        </authorList>
    </citation>
    <scope>NUCLEOTIDE SEQUENCE [LARGE SCALE GENOMIC DNA]</scope>
    <source>
        <strain evidence="2 3">MS-2</strain>
    </source>
</reference>
<accession>A0ABR2ZAI6</accession>
<feature type="non-terminal residue" evidence="2">
    <location>
        <position position="57"/>
    </location>
</feature>
<feature type="region of interest" description="Disordered" evidence="1">
    <location>
        <begin position="1"/>
        <end position="57"/>
    </location>
</feature>
<feature type="compositionally biased region" description="Basic and acidic residues" evidence="1">
    <location>
        <begin position="1"/>
        <end position="11"/>
    </location>
</feature>
<sequence>MAAEMREEGKRFSGGTANFLGGRTEGFGGRGSVDDDAGKDSLAGARGRHKPALEEEV</sequence>
<dbReference type="Proteomes" id="UP001437256">
    <property type="component" value="Unassembled WGS sequence"/>
</dbReference>
<protein>
    <submittedName>
        <fullName evidence="2">Uncharacterized protein</fullName>
    </submittedName>
</protein>
<keyword evidence="3" id="KW-1185">Reference proteome</keyword>
<evidence type="ECO:0000313" key="2">
    <source>
        <dbReference type="EMBL" id="KAL0058328.1"/>
    </source>
</evidence>
<comment type="caution">
    <text evidence="2">The sequence shown here is derived from an EMBL/GenBank/DDBJ whole genome shotgun (WGS) entry which is preliminary data.</text>
</comment>
<dbReference type="EMBL" id="JBBXMP010000330">
    <property type="protein sequence ID" value="KAL0058328.1"/>
    <property type="molecule type" value="Genomic_DNA"/>
</dbReference>
<gene>
    <name evidence="2" type="ORF">AAF712_014996</name>
</gene>
<name>A0ABR2ZAI6_9AGAR</name>